<keyword evidence="2" id="KW-0689">Ribosomal protein</keyword>
<dbReference type="HAMAP" id="MF_01365_B">
    <property type="entry name" value="Ribosomal_uL6_B"/>
    <property type="match status" value="1"/>
</dbReference>
<keyword evidence="3" id="KW-0687">Ribonucleoprotein</keyword>
<name>A0A0F9AZC9_9ZZZZ</name>
<sequence length="182" mass="19972">MSRIGRKPIIIPEGVTVSINDTVVMVSGNGNEQNIPVLSGVRPVQEGQTLSFELLENTKQARSNWGTLRALVANAIEGVTKGFQKTLLLEGVGYRINKEGDNLKLELGFSHFITYQKPAGIEFELDGNTKITVKGINKELVGQVTAEIRSFRPVEPYKGKGFRYDDEIVRRKAGKKAAVGAE</sequence>
<dbReference type="PIRSF" id="PIRSF002162">
    <property type="entry name" value="Ribosomal_L6"/>
    <property type="match status" value="1"/>
</dbReference>
<dbReference type="FunFam" id="3.90.930.12:FF:000001">
    <property type="entry name" value="50S ribosomal protein L6"/>
    <property type="match status" value="1"/>
</dbReference>
<evidence type="ECO:0000259" key="4">
    <source>
        <dbReference type="Pfam" id="PF00347"/>
    </source>
</evidence>
<dbReference type="SUPFAM" id="SSF56053">
    <property type="entry name" value="Ribosomal protein L6"/>
    <property type="match status" value="2"/>
</dbReference>
<reference evidence="5" key="1">
    <citation type="journal article" date="2015" name="Nature">
        <title>Complex archaea that bridge the gap between prokaryotes and eukaryotes.</title>
        <authorList>
            <person name="Spang A."/>
            <person name="Saw J.H."/>
            <person name="Jorgensen S.L."/>
            <person name="Zaremba-Niedzwiedzka K."/>
            <person name="Martijn J."/>
            <person name="Lind A.E."/>
            <person name="van Eijk R."/>
            <person name="Schleper C."/>
            <person name="Guy L."/>
            <person name="Ettema T.J."/>
        </authorList>
    </citation>
    <scope>NUCLEOTIDE SEQUENCE</scope>
</reference>
<evidence type="ECO:0000256" key="2">
    <source>
        <dbReference type="ARBA" id="ARBA00022980"/>
    </source>
</evidence>
<feature type="domain" description="Large ribosomal subunit protein uL6 alpha-beta" evidence="4">
    <location>
        <begin position="11"/>
        <end position="82"/>
    </location>
</feature>
<evidence type="ECO:0000313" key="5">
    <source>
        <dbReference type="EMBL" id="KKL14989.1"/>
    </source>
</evidence>
<dbReference type="InterPro" id="IPR020040">
    <property type="entry name" value="Ribosomal_uL6_a/b-dom"/>
</dbReference>
<dbReference type="InterPro" id="IPR000702">
    <property type="entry name" value="Ribosomal_uL6-like"/>
</dbReference>
<dbReference type="GO" id="GO:0019843">
    <property type="term" value="F:rRNA binding"/>
    <property type="evidence" value="ECO:0007669"/>
    <property type="project" value="InterPro"/>
</dbReference>
<gene>
    <name evidence="5" type="ORF">LCGC14_2510090</name>
</gene>
<dbReference type="EMBL" id="LAZR01040239">
    <property type="protein sequence ID" value="KKL14989.1"/>
    <property type="molecule type" value="Genomic_DNA"/>
</dbReference>
<dbReference type="Pfam" id="PF00347">
    <property type="entry name" value="Ribosomal_L6"/>
    <property type="match status" value="2"/>
</dbReference>
<dbReference type="NCBIfam" id="TIGR03654">
    <property type="entry name" value="L6_bact"/>
    <property type="match status" value="1"/>
</dbReference>
<dbReference type="Gene3D" id="3.90.930.12">
    <property type="entry name" value="Ribosomal protein L6, alpha-beta domain"/>
    <property type="match status" value="2"/>
</dbReference>
<dbReference type="InterPro" id="IPR036789">
    <property type="entry name" value="Ribosomal_uL6-like_a/b-dom_sf"/>
</dbReference>
<dbReference type="PANTHER" id="PTHR11655:SF14">
    <property type="entry name" value="LARGE RIBOSOMAL SUBUNIT PROTEIN UL6M"/>
    <property type="match status" value="1"/>
</dbReference>
<comment type="similarity">
    <text evidence="1">Belongs to the universal ribosomal protein uL6 family.</text>
</comment>
<protein>
    <recommendedName>
        <fullName evidence="4">Large ribosomal subunit protein uL6 alpha-beta domain-containing protein</fullName>
    </recommendedName>
</protein>
<dbReference type="GO" id="GO:0003735">
    <property type="term" value="F:structural constituent of ribosome"/>
    <property type="evidence" value="ECO:0007669"/>
    <property type="project" value="InterPro"/>
</dbReference>
<dbReference type="PRINTS" id="PR00059">
    <property type="entry name" value="RIBOSOMALL6"/>
</dbReference>
<organism evidence="5">
    <name type="scientific">marine sediment metagenome</name>
    <dbReference type="NCBI Taxonomy" id="412755"/>
    <lineage>
        <taxon>unclassified sequences</taxon>
        <taxon>metagenomes</taxon>
        <taxon>ecological metagenomes</taxon>
    </lineage>
</organism>
<feature type="domain" description="Large ribosomal subunit protein uL6 alpha-beta" evidence="4">
    <location>
        <begin position="91"/>
        <end position="164"/>
    </location>
</feature>
<comment type="caution">
    <text evidence="5">The sequence shown here is derived from an EMBL/GenBank/DDBJ whole genome shotgun (WGS) entry which is preliminary data.</text>
</comment>
<dbReference type="InterPro" id="IPR019906">
    <property type="entry name" value="Ribosomal_uL6_bac-type"/>
</dbReference>
<dbReference type="GO" id="GO:0002181">
    <property type="term" value="P:cytoplasmic translation"/>
    <property type="evidence" value="ECO:0007669"/>
    <property type="project" value="TreeGrafter"/>
</dbReference>
<evidence type="ECO:0000256" key="1">
    <source>
        <dbReference type="ARBA" id="ARBA00009356"/>
    </source>
</evidence>
<dbReference type="AlphaFoldDB" id="A0A0F9AZC9"/>
<dbReference type="PANTHER" id="PTHR11655">
    <property type="entry name" value="60S/50S RIBOSOMAL PROTEIN L6/L9"/>
    <property type="match status" value="1"/>
</dbReference>
<accession>A0A0F9AZC9</accession>
<dbReference type="GO" id="GO:0022625">
    <property type="term" value="C:cytosolic large ribosomal subunit"/>
    <property type="evidence" value="ECO:0007669"/>
    <property type="project" value="TreeGrafter"/>
</dbReference>
<proteinExistence type="inferred from homology"/>
<evidence type="ECO:0000256" key="3">
    <source>
        <dbReference type="ARBA" id="ARBA00023274"/>
    </source>
</evidence>